<comment type="caution">
    <text evidence="1">The sequence shown here is derived from an EMBL/GenBank/DDBJ whole genome shotgun (WGS) entry which is preliminary data.</text>
</comment>
<gene>
    <name evidence="1" type="ORF">H9C73_02850</name>
</gene>
<reference evidence="1 2" key="1">
    <citation type="submission" date="2020-09" db="EMBL/GenBank/DDBJ databases">
        <authorList>
            <person name="Tanuku N.R.S."/>
        </authorList>
    </citation>
    <scope>NUCLEOTIDE SEQUENCE [LARGE SCALE GENOMIC DNA]</scope>
    <source>
        <strain evidence="1 2">AK62</strain>
    </source>
</reference>
<evidence type="ECO:0000313" key="2">
    <source>
        <dbReference type="Proteomes" id="UP000810171"/>
    </source>
</evidence>
<evidence type="ECO:0000313" key="1">
    <source>
        <dbReference type="EMBL" id="MBP0047663.1"/>
    </source>
</evidence>
<proteinExistence type="predicted"/>
<dbReference type="RefSeq" id="WP_209286273.1">
    <property type="nucleotide sequence ID" value="NZ_JACVEW010000003.1"/>
</dbReference>
<dbReference type="EMBL" id="JACVEW010000003">
    <property type="protein sequence ID" value="MBP0047663.1"/>
    <property type="molecule type" value="Genomic_DNA"/>
</dbReference>
<dbReference type="PROSITE" id="PS51257">
    <property type="entry name" value="PROKAR_LIPOPROTEIN"/>
    <property type="match status" value="1"/>
</dbReference>
<organism evidence="1 2">
    <name type="scientific">Marinobacterium alkalitolerans</name>
    <dbReference type="NCBI Taxonomy" id="1542925"/>
    <lineage>
        <taxon>Bacteria</taxon>
        <taxon>Pseudomonadati</taxon>
        <taxon>Pseudomonadota</taxon>
        <taxon>Gammaproteobacteria</taxon>
        <taxon>Oceanospirillales</taxon>
        <taxon>Oceanospirillaceae</taxon>
        <taxon>Marinobacterium</taxon>
    </lineage>
</organism>
<protein>
    <recommendedName>
        <fullName evidence="3">Lipoprotein</fullName>
    </recommendedName>
</protein>
<sequence length="94" mass="9993">MNRLLIAAALAGALAGCENINTRMDDGYQFGDLTGTALDGTVHALTIQQQYCTESDPVARAVLLRLIRTALPGYPSDGLCTDVLSAMEDTHEVP</sequence>
<evidence type="ECO:0008006" key="3">
    <source>
        <dbReference type="Google" id="ProtNLM"/>
    </source>
</evidence>
<name>A0ABS3Z7H4_9GAMM</name>
<accession>A0ABS3Z7H4</accession>
<keyword evidence="2" id="KW-1185">Reference proteome</keyword>
<dbReference type="Proteomes" id="UP000810171">
    <property type="component" value="Unassembled WGS sequence"/>
</dbReference>